<accession>A0A371GXW7</accession>
<dbReference type="EMBL" id="QJKJ01004135">
    <property type="protein sequence ID" value="RDX95418.1"/>
    <property type="molecule type" value="Genomic_DNA"/>
</dbReference>
<dbReference type="Proteomes" id="UP000257109">
    <property type="component" value="Unassembled WGS sequence"/>
</dbReference>
<reference evidence="1" key="1">
    <citation type="submission" date="2018-05" db="EMBL/GenBank/DDBJ databases">
        <title>Draft genome of Mucuna pruriens seed.</title>
        <authorList>
            <person name="Nnadi N.E."/>
            <person name="Vos R."/>
            <person name="Hasami M.H."/>
            <person name="Devisetty U.K."/>
            <person name="Aguiy J.C."/>
        </authorList>
    </citation>
    <scope>NUCLEOTIDE SEQUENCE [LARGE SCALE GENOMIC DNA]</scope>
    <source>
        <strain evidence="1">JCA_2017</strain>
    </source>
</reference>
<dbReference type="AlphaFoldDB" id="A0A371GXW7"/>
<organism evidence="1 2">
    <name type="scientific">Mucuna pruriens</name>
    <name type="common">Velvet bean</name>
    <name type="synonym">Dolichos pruriens</name>
    <dbReference type="NCBI Taxonomy" id="157652"/>
    <lineage>
        <taxon>Eukaryota</taxon>
        <taxon>Viridiplantae</taxon>
        <taxon>Streptophyta</taxon>
        <taxon>Embryophyta</taxon>
        <taxon>Tracheophyta</taxon>
        <taxon>Spermatophyta</taxon>
        <taxon>Magnoliopsida</taxon>
        <taxon>eudicotyledons</taxon>
        <taxon>Gunneridae</taxon>
        <taxon>Pentapetalae</taxon>
        <taxon>rosids</taxon>
        <taxon>fabids</taxon>
        <taxon>Fabales</taxon>
        <taxon>Fabaceae</taxon>
        <taxon>Papilionoideae</taxon>
        <taxon>50 kb inversion clade</taxon>
        <taxon>NPAAA clade</taxon>
        <taxon>indigoferoid/millettioid clade</taxon>
        <taxon>Phaseoleae</taxon>
        <taxon>Mucuna</taxon>
    </lineage>
</organism>
<comment type="caution">
    <text evidence="1">The sequence shown here is derived from an EMBL/GenBank/DDBJ whole genome shotgun (WGS) entry which is preliminary data.</text>
</comment>
<keyword evidence="2" id="KW-1185">Reference proteome</keyword>
<gene>
    <name evidence="1" type="ORF">CR513_22064</name>
</gene>
<feature type="non-terminal residue" evidence="1">
    <location>
        <position position="1"/>
    </location>
</feature>
<proteinExistence type="predicted"/>
<evidence type="ECO:0000313" key="2">
    <source>
        <dbReference type="Proteomes" id="UP000257109"/>
    </source>
</evidence>
<sequence length="219" mass="25030">MVTYSILPELYYFNEACPNPIGEKLCLLPHYVSMFTNNIEVNLIHSMCPCSQEAYKCYNPSSKNWYISADVTFSKHKPFFSKSSLQAKISMMEDSPCEFFELPKLPTEKFVPSKICSSLLKENYFRTQVQECNSGSGDINEVSIEHELILLADVLAESERCSADELDLPIAIRKGTRQCTKRLLYPLSHYVSKYYCYSKYCLNTIAIPNTVSKELSKGE</sequence>
<evidence type="ECO:0000313" key="1">
    <source>
        <dbReference type="EMBL" id="RDX95418.1"/>
    </source>
</evidence>
<protein>
    <submittedName>
        <fullName evidence="1">Uncharacterized protein</fullName>
    </submittedName>
</protein>
<name>A0A371GXW7_MUCPR</name>